<protein>
    <submittedName>
        <fullName evidence="1">Uncharacterized protein</fullName>
    </submittedName>
</protein>
<gene>
    <name evidence="1" type="ORF">PAHAL_2G168400</name>
</gene>
<sequence length="69" mass="7645">MTRLEFLTSLVTGNACACMCAWSSSASERGCWRWPGLASLLHMLGKSSSSKTQRRDSVCGDERLYFGYS</sequence>
<accession>A0A2T8KPF4</accession>
<name>A0A2T8KPF4_9POAL</name>
<evidence type="ECO:0000313" key="1">
    <source>
        <dbReference type="EMBL" id="PVH64030.1"/>
    </source>
</evidence>
<organism evidence="1">
    <name type="scientific">Panicum hallii</name>
    <dbReference type="NCBI Taxonomy" id="206008"/>
    <lineage>
        <taxon>Eukaryota</taxon>
        <taxon>Viridiplantae</taxon>
        <taxon>Streptophyta</taxon>
        <taxon>Embryophyta</taxon>
        <taxon>Tracheophyta</taxon>
        <taxon>Spermatophyta</taxon>
        <taxon>Magnoliopsida</taxon>
        <taxon>Liliopsida</taxon>
        <taxon>Poales</taxon>
        <taxon>Poaceae</taxon>
        <taxon>PACMAD clade</taxon>
        <taxon>Panicoideae</taxon>
        <taxon>Panicodae</taxon>
        <taxon>Paniceae</taxon>
        <taxon>Panicinae</taxon>
        <taxon>Panicum</taxon>
        <taxon>Panicum sect. Panicum</taxon>
    </lineage>
</organism>
<dbReference type="EMBL" id="CM008047">
    <property type="protein sequence ID" value="PVH64030.1"/>
    <property type="molecule type" value="Genomic_DNA"/>
</dbReference>
<dbReference type="AlphaFoldDB" id="A0A2T8KPF4"/>
<proteinExistence type="predicted"/>
<dbReference type="Proteomes" id="UP000243499">
    <property type="component" value="Chromosome 2"/>
</dbReference>
<reference evidence="1" key="1">
    <citation type="submission" date="2018-04" db="EMBL/GenBank/DDBJ databases">
        <title>WGS assembly of Panicum hallii.</title>
        <authorList>
            <person name="Lovell J."/>
            <person name="Jenkins J."/>
            <person name="Lowry D."/>
            <person name="Mamidi S."/>
            <person name="Sreedasyam A."/>
            <person name="Weng X."/>
            <person name="Barry K."/>
            <person name="Bonette J."/>
            <person name="Campitelli B."/>
            <person name="Daum C."/>
            <person name="Gordon S."/>
            <person name="Gould B."/>
            <person name="Lipzen A."/>
            <person name="Macqueen A."/>
            <person name="Palacio-Mejia J."/>
            <person name="Plott C."/>
            <person name="Shakirov E."/>
            <person name="Shu S."/>
            <person name="Yoshinaga Y."/>
            <person name="Zane M."/>
            <person name="Rokhsar D."/>
            <person name="Grimwood J."/>
            <person name="Schmutz J."/>
            <person name="Juenger T."/>
        </authorList>
    </citation>
    <scope>NUCLEOTIDE SEQUENCE [LARGE SCALE GENOMIC DNA]</scope>
    <source>
        <strain evidence="1">FIL2</strain>
    </source>
</reference>
<dbReference type="Gramene" id="PVH64030">
    <property type="protein sequence ID" value="PVH64030"/>
    <property type="gene ID" value="PAHAL_2G168400"/>
</dbReference>